<name>A0A8D4C3D0_9GAMM</name>
<evidence type="ECO:0000313" key="4">
    <source>
        <dbReference type="EMBL" id="SDM09300.1"/>
    </source>
</evidence>
<dbReference type="Proteomes" id="UP000031271">
    <property type="component" value="Chromosome"/>
</dbReference>
<evidence type="ECO:0000259" key="2">
    <source>
        <dbReference type="Pfam" id="PF04892"/>
    </source>
</evidence>
<keyword evidence="1" id="KW-0812">Transmembrane</keyword>
<reference evidence="5" key="1">
    <citation type="submission" date="2014-03" db="EMBL/GenBank/DDBJ databases">
        <title>Complete genome of Pseudomonas balearica DSM 6083T, a sewage water isolate from an enrichment with 2-methylnaphthalene.</title>
        <authorList>
            <person name="Salva-Serra F."/>
            <person name="Jaen-Luchoro D."/>
            <person name="Busquets A."/>
            <person name="Pena A."/>
            <person name="Gomila M."/>
            <person name="Bosch R."/>
            <person name="Nogales B."/>
            <person name="Garcia-Valdes E."/>
            <person name="Lalucat J."/>
            <person name="Bennasar A."/>
        </authorList>
    </citation>
    <scope>NUCLEOTIDE SEQUENCE [LARGE SCALE GENOMIC DNA]</scope>
    <source>
        <strain evidence="5">DSM 6083</strain>
    </source>
</reference>
<feature type="domain" description="VanZ-like" evidence="2">
    <location>
        <begin position="36"/>
        <end position="105"/>
    </location>
</feature>
<dbReference type="AlphaFoldDB" id="A0A8D4C3D0"/>
<evidence type="ECO:0000313" key="6">
    <source>
        <dbReference type="Proteomes" id="UP000182276"/>
    </source>
</evidence>
<reference evidence="3 5" key="3">
    <citation type="journal article" name="Genome Announc.">
        <title>Complete Genome Sequence of Pseudomonas balearica DSM 6083T.</title>
        <authorList>
            <person name="Bennasar-Figueras A."/>
            <person name="Salva-Serra F."/>
            <person name="Jaen-Luchoro D."/>
            <person name="Segui C."/>
            <person name="Aliaga F."/>
            <person name="Busquets A."/>
            <person name="Gomila M."/>
            <person name="Moore E.R."/>
            <person name="Lalucat J."/>
        </authorList>
    </citation>
    <scope>NUCLEOTIDE SEQUENCE [LARGE SCALE GENOMIC DNA]</scope>
    <source>
        <strain evidence="5">DSM 6083</strain>
        <strain evidence="3">DSM6083</strain>
    </source>
</reference>
<sequence length="123" mass="13287">MRYMRALPFLLVLLIVLFAGLKPDPVPQMFHHQDKLHHLAGFAALVFTLRFAFMRLHWGVVVIGSLAAALAIELLQGALPYRTPSLGDMLANGLGVGCGLLASLMLRGWLARVEGRLVAASGA</sequence>
<dbReference type="EMBL" id="CP007511">
    <property type="protein sequence ID" value="AJE16000.1"/>
    <property type="molecule type" value="Genomic_DNA"/>
</dbReference>
<evidence type="ECO:0000256" key="1">
    <source>
        <dbReference type="SAM" id="Phobius"/>
    </source>
</evidence>
<feature type="transmembrane region" description="Helical" evidence="1">
    <location>
        <begin position="37"/>
        <end position="53"/>
    </location>
</feature>
<dbReference type="KEGG" id="pbm:CL52_13515"/>
<dbReference type="Pfam" id="PF04892">
    <property type="entry name" value="VanZ"/>
    <property type="match status" value="1"/>
</dbReference>
<dbReference type="InterPro" id="IPR006976">
    <property type="entry name" value="VanZ-like"/>
</dbReference>
<keyword evidence="1" id="KW-1133">Transmembrane helix</keyword>
<dbReference type="PANTHER" id="PTHR28008:SF1">
    <property type="entry name" value="DOMAIN PROTEIN, PUTATIVE (AFU_ORTHOLOGUE AFUA_3G10980)-RELATED"/>
    <property type="match status" value="1"/>
</dbReference>
<dbReference type="EMBL" id="FNHO01000002">
    <property type="protein sequence ID" value="SDM09300.1"/>
    <property type="molecule type" value="Genomic_DNA"/>
</dbReference>
<accession>A0A8D4C3D0</accession>
<evidence type="ECO:0000313" key="3">
    <source>
        <dbReference type="EMBL" id="AJE16000.1"/>
    </source>
</evidence>
<keyword evidence="1" id="KW-0472">Membrane</keyword>
<dbReference type="RefSeq" id="WP_043221196.1">
    <property type="nucleotide sequence ID" value="NZ_CP007511.1"/>
</dbReference>
<feature type="transmembrane region" description="Helical" evidence="1">
    <location>
        <begin position="91"/>
        <end position="110"/>
    </location>
</feature>
<evidence type="ECO:0000313" key="5">
    <source>
        <dbReference type="Proteomes" id="UP000031271"/>
    </source>
</evidence>
<dbReference type="Proteomes" id="UP000182276">
    <property type="component" value="Unassembled WGS sequence"/>
</dbReference>
<protein>
    <submittedName>
        <fullName evidence="4">VanZ like family protein</fullName>
    </submittedName>
</protein>
<feature type="transmembrane region" description="Helical" evidence="1">
    <location>
        <begin position="60"/>
        <end position="79"/>
    </location>
</feature>
<keyword evidence="6" id="KW-1185">Reference proteome</keyword>
<dbReference type="GeneID" id="77260919"/>
<proteinExistence type="predicted"/>
<gene>
    <name evidence="3" type="ORF">CL52_13515</name>
    <name evidence="4" type="ORF">SAMN05660875_102181</name>
</gene>
<dbReference type="PANTHER" id="PTHR28008">
    <property type="entry name" value="DOMAIN PROTEIN, PUTATIVE (AFU_ORTHOLOGUE AFUA_3G10980)-RELATED"/>
    <property type="match status" value="1"/>
</dbReference>
<reference evidence="4 6" key="2">
    <citation type="submission" date="2016-10" db="EMBL/GenBank/DDBJ databases">
        <authorList>
            <person name="Varghese N."/>
            <person name="Submissions S."/>
        </authorList>
    </citation>
    <scope>NUCLEOTIDE SEQUENCE [LARGE SCALE GENOMIC DNA]</scope>
    <source>
        <strain evidence="4 6">DSM 6083</strain>
    </source>
</reference>
<organism evidence="3 5">
    <name type="scientific">Stutzerimonas balearica DSM 6083</name>
    <dbReference type="NCBI Taxonomy" id="1123016"/>
    <lineage>
        <taxon>Bacteria</taxon>
        <taxon>Pseudomonadati</taxon>
        <taxon>Pseudomonadota</taxon>
        <taxon>Gammaproteobacteria</taxon>
        <taxon>Pseudomonadales</taxon>
        <taxon>Pseudomonadaceae</taxon>
        <taxon>Stutzerimonas</taxon>
    </lineage>
</organism>